<feature type="transmembrane region" description="Helical" evidence="7">
    <location>
        <begin position="579"/>
        <end position="597"/>
    </location>
</feature>
<dbReference type="PROSITE" id="PS50850">
    <property type="entry name" value="MFS"/>
    <property type="match status" value="1"/>
</dbReference>
<dbReference type="Proteomes" id="UP000478052">
    <property type="component" value="Unassembled WGS sequence"/>
</dbReference>
<dbReference type="GO" id="GO:0015293">
    <property type="term" value="F:symporter activity"/>
    <property type="evidence" value="ECO:0007669"/>
    <property type="project" value="UniProtKB-KW"/>
</dbReference>
<feature type="transmembrane region" description="Helical" evidence="7">
    <location>
        <begin position="373"/>
        <end position="392"/>
    </location>
</feature>
<dbReference type="OrthoDB" id="2985014at2759"/>
<feature type="transmembrane region" description="Helical" evidence="7">
    <location>
        <begin position="638"/>
        <end position="662"/>
    </location>
</feature>
<dbReference type="InterPro" id="IPR050382">
    <property type="entry name" value="MFS_Na/Anion_cotransporter"/>
</dbReference>
<feature type="transmembrane region" description="Helical" evidence="7">
    <location>
        <begin position="609"/>
        <end position="631"/>
    </location>
</feature>
<evidence type="ECO:0000313" key="10">
    <source>
        <dbReference type="Proteomes" id="UP000478052"/>
    </source>
</evidence>
<organism evidence="9 10">
    <name type="scientific">Aphis craccivora</name>
    <name type="common">Cowpea aphid</name>
    <dbReference type="NCBI Taxonomy" id="307492"/>
    <lineage>
        <taxon>Eukaryota</taxon>
        <taxon>Metazoa</taxon>
        <taxon>Ecdysozoa</taxon>
        <taxon>Arthropoda</taxon>
        <taxon>Hexapoda</taxon>
        <taxon>Insecta</taxon>
        <taxon>Pterygota</taxon>
        <taxon>Neoptera</taxon>
        <taxon>Paraneoptera</taxon>
        <taxon>Hemiptera</taxon>
        <taxon>Sternorrhyncha</taxon>
        <taxon>Aphidomorpha</taxon>
        <taxon>Aphidoidea</taxon>
        <taxon>Aphididae</taxon>
        <taxon>Aphidini</taxon>
        <taxon>Aphis</taxon>
        <taxon>Aphis</taxon>
    </lineage>
</organism>
<dbReference type="AlphaFoldDB" id="A0A6G0YGL3"/>
<dbReference type="PROSITE" id="PS00217">
    <property type="entry name" value="SUGAR_TRANSPORT_2"/>
    <property type="match status" value="1"/>
</dbReference>
<proteinExistence type="predicted"/>
<feature type="transmembrane region" description="Helical" evidence="7">
    <location>
        <begin position="797"/>
        <end position="815"/>
    </location>
</feature>
<dbReference type="InterPro" id="IPR005829">
    <property type="entry name" value="Sugar_transporter_CS"/>
</dbReference>
<feature type="transmembrane region" description="Helical" evidence="7">
    <location>
        <begin position="145"/>
        <end position="164"/>
    </location>
</feature>
<dbReference type="FunFam" id="1.20.1250.20:FF:000003">
    <property type="entry name" value="Solute carrier family 17 member 3"/>
    <property type="match status" value="1"/>
</dbReference>
<keyword evidence="4" id="KW-0769">Symport</keyword>
<evidence type="ECO:0000256" key="6">
    <source>
        <dbReference type="ARBA" id="ARBA00023136"/>
    </source>
</evidence>
<dbReference type="InterPro" id="IPR036259">
    <property type="entry name" value="MFS_trans_sf"/>
</dbReference>
<accession>A0A6G0YGL3</accession>
<feature type="transmembrane region" description="Helical" evidence="7">
    <location>
        <begin position="21"/>
        <end position="45"/>
    </location>
</feature>
<protein>
    <submittedName>
        <fullName evidence="9">Sialin-like</fullName>
    </submittedName>
</protein>
<evidence type="ECO:0000256" key="3">
    <source>
        <dbReference type="ARBA" id="ARBA00022692"/>
    </source>
</evidence>
<feature type="transmembrane region" description="Helical" evidence="7">
    <location>
        <begin position="762"/>
        <end position="790"/>
    </location>
</feature>
<feature type="transmembrane region" description="Helical" evidence="7">
    <location>
        <begin position="821"/>
        <end position="841"/>
    </location>
</feature>
<feature type="transmembrane region" description="Helical" evidence="7">
    <location>
        <begin position="202"/>
        <end position="224"/>
    </location>
</feature>
<evidence type="ECO:0000256" key="5">
    <source>
        <dbReference type="ARBA" id="ARBA00022989"/>
    </source>
</evidence>
<feature type="transmembrane region" description="Helical" evidence="7">
    <location>
        <begin position="170"/>
        <end position="190"/>
    </location>
</feature>
<dbReference type="PANTHER" id="PTHR11662">
    <property type="entry name" value="SOLUTE CARRIER FAMILY 17"/>
    <property type="match status" value="1"/>
</dbReference>
<dbReference type="Pfam" id="PF07690">
    <property type="entry name" value="MFS_1"/>
    <property type="match status" value="1"/>
</dbReference>
<reference evidence="9 10" key="1">
    <citation type="submission" date="2019-08" db="EMBL/GenBank/DDBJ databases">
        <title>Whole genome of Aphis craccivora.</title>
        <authorList>
            <person name="Voronova N.V."/>
            <person name="Shulinski R.S."/>
            <person name="Bandarenka Y.V."/>
            <person name="Zhorov D.G."/>
            <person name="Warner D."/>
        </authorList>
    </citation>
    <scope>NUCLEOTIDE SEQUENCE [LARGE SCALE GENOMIC DNA]</scope>
    <source>
        <strain evidence="9">180601</strain>
        <tissue evidence="9">Whole Body</tissue>
    </source>
</reference>
<dbReference type="PANTHER" id="PTHR11662:SF415">
    <property type="entry name" value="AT30085P-RELATED"/>
    <property type="match status" value="1"/>
</dbReference>
<evidence type="ECO:0000256" key="2">
    <source>
        <dbReference type="ARBA" id="ARBA00022448"/>
    </source>
</evidence>
<feature type="transmembrane region" description="Helical" evidence="7">
    <location>
        <begin position="398"/>
        <end position="418"/>
    </location>
</feature>
<evidence type="ECO:0000256" key="4">
    <source>
        <dbReference type="ARBA" id="ARBA00022847"/>
    </source>
</evidence>
<feature type="transmembrane region" description="Helical" evidence="7">
    <location>
        <begin position="299"/>
        <end position="317"/>
    </location>
</feature>
<dbReference type="InterPro" id="IPR011701">
    <property type="entry name" value="MFS"/>
</dbReference>
<evidence type="ECO:0000256" key="1">
    <source>
        <dbReference type="ARBA" id="ARBA00004141"/>
    </source>
</evidence>
<sequence length="906" mass="101352">MLAALNVKNIRSEIARVSQRWVMAVMGMLGVTMAYVMRACLGITLTQMVLPVQVQGRRSDPLTAVQHDYCPMTGTTAHSSSASNRTSVAAVAPAQGRVHDDHRRFDWNEETQGQVLSAFYYGYILTHLPGGALSQKYGGKHTMGLGILCTAIFTLMTPFVAHIGSRPLTILRFVEGLGEGMTFPALCTLLAQWAPPEEKGKFATLVFAGAQIGNILSNFLSGFIMRYIPGGWPNVFYFFGIVSIIWFVLWCMFVFNDPNSHPFITDEERAYLKKSIGRLERKKDLTPTPWKSIITSGPVWALIIAGAGHDWGAFTLISDLPKYMSDVLHFSVTENGFLSSIPFFAQWITSIAASVLADRLISNGTMRVTKIRKIYAIIGNIGPALGVMGASFVGCNKILATLCFTCGVALMGFCYPSLRINSLDLSPNYSPTLMGLVNGIGCLSGMATPYMVGILTPHRTVLEWRLVFWIMVIIMMSTSIIFAFFGSGEIQPWNDIKQYRLSENEKENKDSESNAIQLKSIENVKRSLIIVTILYTAALTVSTSNQNTLVQKSTCDPLVPFGECLLGEYEGQRQVASNITYLQYSISFIVALLAGAWSDSHGRRRKPLIFLPIIGQILTDGLYFVNNFWYWSSTFNTIFTAVIPGLYVGRNMFWIGVMSYVSENSKFEGRTLKHGIIIATYTFSLLIGWGLIAIFKKSTDHLHRYLLFLVPILFNLFAILIGHLYIEDNSDTYDRDIIWFRPNSVFKNFIDLFKNKFKGFSIVLATLIICQSVIVARIGSTMFSVFVLSYNMKIHDLAIGISACIIYIIAAILYVVSNQFWQIFIISIIYLCHGSAVTITISSTSKIMDNDQLGRFYSIQTCMNSVLTFGLVEAYETSTDNYKNFWIRDIARTSRTRQQAINFAYQ</sequence>
<dbReference type="GO" id="GO:0016020">
    <property type="term" value="C:membrane"/>
    <property type="evidence" value="ECO:0007669"/>
    <property type="project" value="UniProtKB-SubCell"/>
</dbReference>
<keyword evidence="2" id="KW-0813">Transport</keyword>
<name>A0A6G0YGL3_APHCR</name>
<keyword evidence="10" id="KW-1185">Reference proteome</keyword>
<dbReference type="Gene3D" id="1.20.1250.20">
    <property type="entry name" value="MFS general substrate transporter like domains"/>
    <property type="match status" value="3"/>
</dbReference>
<evidence type="ECO:0000313" key="9">
    <source>
        <dbReference type="EMBL" id="KAF0755327.1"/>
    </source>
</evidence>
<evidence type="ECO:0000256" key="7">
    <source>
        <dbReference type="SAM" id="Phobius"/>
    </source>
</evidence>
<feature type="transmembrane region" description="Helical" evidence="7">
    <location>
        <begin position="464"/>
        <end position="485"/>
    </location>
</feature>
<dbReference type="InterPro" id="IPR020846">
    <property type="entry name" value="MFS_dom"/>
</dbReference>
<feature type="transmembrane region" description="Helical" evidence="7">
    <location>
        <begin position="430"/>
        <end position="452"/>
    </location>
</feature>
<dbReference type="CDD" id="cd17318">
    <property type="entry name" value="MFS_SLC17"/>
    <property type="match status" value="1"/>
</dbReference>
<keyword evidence="6 7" id="KW-0472">Membrane</keyword>
<dbReference type="SUPFAM" id="SSF103473">
    <property type="entry name" value="MFS general substrate transporter"/>
    <property type="match status" value="2"/>
</dbReference>
<keyword evidence="5 7" id="KW-1133">Transmembrane helix</keyword>
<comment type="caution">
    <text evidence="9">The sequence shown here is derived from an EMBL/GenBank/DDBJ whole genome shotgun (WGS) entry which is preliminary data.</text>
</comment>
<feature type="transmembrane region" description="Helical" evidence="7">
    <location>
        <begin position="674"/>
        <end position="694"/>
    </location>
</feature>
<gene>
    <name evidence="9" type="ORF">FWK35_00024279</name>
</gene>
<dbReference type="GO" id="GO:0006820">
    <property type="term" value="P:monoatomic anion transport"/>
    <property type="evidence" value="ECO:0007669"/>
    <property type="project" value="TreeGrafter"/>
</dbReference>
<comment type="subcellular location">
    <subcellularLocation>
        <location evidence="1">Membrane</location>
        <topology evidence="1">Multi-pass membrane protein</topology>
    </subcellularLocation>
</comment>
<feature type="transmembrane region" description="Helical" evidence="7">
    <location>
        <begin position="236"/>
        <end position="255"/>
    </location>
</feature>
<keyword evidence="3 7" id="KW-0812">Transmembrane</keyword>
<dbReference type="EMBL" id="VUJU01004175">
    <property type="protein sequence ID" value="KAF0755327.1"/>
    <property type="molecule type" value="Genomic_DNA"/>
</dbReference>
<feature type="domain" description="Major facilitator superfamily (MFS) profile" evidence="8">
    <location>
        <begin position="35"/>
        <end position="490"/>
    </location>
</feature>
<feature type="transmembrane region" description="Helical" evidence="7">
    <location>
        <begin position="706"/>
        <end position="726"/>
    </location>
</feature>
<evidence type="ECO:0000259" key="8">
    <source>
        <dbReference type="PROSITE" id="PS50850"/>
    </source>
</evidence>